<feature type="signal peptide" evidence="2">
    <location>
        <begin position="1"/>
        <end position="18"/>
    </location>
</feature>
<dbReference type="SUPFAM" id="SSF49329">
    <property type="entry name" value="Cu,Zn superoxide dismutase-like"/>
    <property type="match status" value="4"/>
</dbReference>
<dbReference type="AlphaFoldDB" id="A0AAV6GUX1"/>
<feature type="domain" description="Superoxide dismutase copper/zinc binding" evidence="3">
    <location>
        <begin position="585"/>
        <end position="703"/>
    </location>
</feature>
<keyword evidence="5" id="KW-1185">Reference proteome</keyword>
<dbReference type="PANTHER" id="PTHR20910">
    <property type="entry name" value="AGAP001623-PA"/>
    <property type="match status" value="1"/>
</dbReference>
<name>A0AAV6GUX1_9TELE</name>
<accession>A0AAV6GUX1</accession>
<gene>
    <name evidence="4" type="ORF">AALO_G00104270</name>
</gene>
<feature type="compositionally biased region" description="Low complexity" evidence="1">
    <location>
        <begin position="957"/>
        <end position="974"/>
    </location>
</feature>
<dbReference type="EMBL" id="JADWDJ010000007">
    <property type="protein sequence ID" value="KAG5278928.1"/>
    <property type="molecule type" value="Genomic_DNA"/>
</dbReference>
<organism evidence="4 5">
    <name type="scientific">Alosa alosa</name>
    <name type="common">allis shad</name>
    <dbReference type="NCBI Taxonomy" id="278164"/>
    <lineage>
        <taxon>Eukaryota</taxon>
        <taxon>Metazoa</taxon>
        <taxon>Chordata</taxon>
        <taxon>Craniata</taxon>
        <taxon>Vertebrata</taxon>
        <taxon>Euteleostomi</taxon>
        <taxon>Actinopterygii</taxon>
        <taxon>Neopterygii</taxon>
        <taxon>Teleostei</taxon>
        <taxon>Clupei</taxon>
        <taxon>Clupeiformes</taxon>
        <taxon>Clupeoidei</taxon>
        <taxon>Clupeidae</taxon>
        <taxon>Alosa</taxon>
    </lineage>
</organism>
<dbReference type="InterPro" id="IPR036423">
    <property type="entry name" value="SOD-like_Cu/Zn_dom_sf"/>
</dbReference>
<keyword evidence="2" id="KW-0732">Signal</keyword>
<comment type="caution">
    <text evidence="4">The sequence shown here is derived from an EMBL/GenBank/DDBJ whole genome shotgun (WGS) entry which is preliminary data.</text>
</comment>
<dbReference type="GO" id="GO:0006801">
    <property type="term" value="P:superoxide metabolic process"/>
    <property type="evidence" value="ECO:0007669"/>
    <property type="project" value="InterPro"/>
</dbReference>
<dbReference type="Proteomes" id="UP000823561">
    <property type="component" value="Chromosome 7"/>
</dbReference>
<proteinExistence type="predicted"/>
<sequence length="1000" mass="107007">MRSSLVLLLLALWGSAYCVQYSADFNMAGVMGSVQFNSTSGEAMVNLTGTGMCDALNLSLSVFPVMYGTFQQSCLEAHIGKSVFEFSISSPVSTVNISSLFTQMSSLDALSLTVTTCNGTKSCAVVRREEQVKTWRARFFTPVAGDVYFRQITGEEGATVLADVYYVQQSAASLTNANVLTSASSAANCEALLSSADLAGQTTTLGGLSIGSPVTPAKSRLLVSSFDSSAVRYVLLHMNPTNNTVCAQIRRLEEKVVRSRVDMRGIKGVFTFRQACPFHTTMITVNLTNLRNLVGPYHVHHYPLPETRSPPQSRCMNDNIGGHWNPFGVNVSSSAYPSGPGSTHDLYEVGDLSSKHGFLSGLTEFVGSFMDWNFPLFGQNSIVGRSMVIHEPGGARYVCSSIGYPGAVTVGRAVFQFPVVGTALLTQLTSDPDSDVSIFLDLSYGANSTTATKGHNWHVHMYSISSETDDDRMRCGTTGGHWNPFSVNVTDGNYATNCRPGSPFACEIGDFSSKLRTLNLGPVAGALATKSFFTDSTFLLSKAIGRSIVIHAENRGGPRIACANLTQLSFPSATTGTWLGRGISTGRVRFSQDSPQGLTNVAVSLSNLGEIVGGYHVHILPILSGREPCSNDNIMGHFNPFNINTSTDPEPTVGTTDEYEVGDMGGKFGTLRGLAELQDNFMDSNMPLSGQNSIVGRSVVLHQLDGSRLQCSDISAERINRAEWVTASASFSGTVSGTITLSQQSFPDGSYSDTILEVNLQINSTNSTQAYWFLTENRVGDNDTACNGAGATYNPFNVTEASSTCSADSPLNCEVGDLTARHGTVDLTKRQLFIDSTLQMAGDFTVIQRSLVLSQGNDVIACAALLPQSPSAQQLFPSVSSFSRFDFRNRVSNVLNVSISRITLLPGPLSTDRTDGCQQVTFMVSGNVSSSALSSVRSSALMGQFQESNTICDRDATPNTAPTTANTTPSSSSSHGLWAGEAALAITLTATMFLQLWLQH</sequence>
<dbReference type="InterPro" id="IPR001424">
    <property type="entry name" value="SOD_Cu_Zn_dom"/>
</dbReference>
<dbReference type="PANTHER" id="PTHR20910:SF1">
    <property type="entry name" value="SUPEROXIDE DISMUTASE COPPER_ZINC BINDING DOMAIN-CONTAINING PROTEIN"/>
    <property type="match status" value="1"/>
</dbReference>
<feature type="domain" description="Superoxide dismutase copper/zinc binding" evidence="3">
    <location>
        <begin position="267"/>
        <end position="391"/>
    </location>
</feature>
<evidence type="ECO:0000313" key="5">
    <source>
        <dbReference type="Proteomes" id="UP000823561"/>
    </source>
</evidence>
<evidence type="ECO:0000256" key="2">
    <source>
        <dbReference type="SAM" id="SignalP"/>
    </source>
</evidence>
<evidence type="ECO:0000256" key="1">
    <source>
        <dbReference type="SAM" id="MobiDB-lite"/>
    </source>
</evidence>
<dbReference type="InterPro" id="IPR053257">
    <property type="entry name" value="Cu-only_SOD"/>
</dbReference>
<dbReference type="GO" id="GO:0046872">
    <property type="term" value="F:metal ion binding"/>
    <property type="evidence" value="ECO:0007669"/>
    <property type="project" value="InterPro"/>
</dbReference>
<reference evidence="4" key="1">
    <citation type="submission" date="2020-10" db="EMBL/GenBank/DDBJ databases">
        <title>Chromosome-scale genome assembly of the Allis shad, Alosa alosa.</title>
        <authorList>
            <person name="Margot Z."/>
            <person name="Christophe K."/>
            <person name="Cabau C."/>
            <person name="Louis A."/>
            <person name="Berthelot C."/>
            <person name="Parey E."/>
            <person name="Roest Crollius H."/>
            <person name="Montfort J."/>
            <person name="Robinson-Rechavi M."/>
            <person name="Bucao C."/>
            <person name="Bouchez O."/>
            <person name="Gislard M."/>
            <person name="Lluch J."/>
            <person name="Milhes M."/>
            <person name="Lampietro C."/>
            <person name="Lopez Roques C."/>
            <person name="Donnadieu C."/>
            <person name="Braasch I."/>
            <person name="Desvignes T."/>
            <person name="Postlethwait J."/>
            <person name="Bobe J."/>
            <person name="Guiguen Y."/>
        </authorList>
    </citation>
    <scope>NUCLEOTIDE SEQUENCE</scope>
    <source>
        <strain evidence="4">M-15738</strain>
        <tissue evidence="4">Blood</tissue>
    </source>
</reference>
<feature type="region of interest" description="Disordered" evidence="1">
    <location>
        <begin position="951"/>
        <end position="975"/>
    </location>
</feature>
<dbReference type="Pfam" id="PF00080">
    <property type="entry name" value="Sod_Cu"/>
    <property type="match status" value="2"/>
</dbReference>
<evidence type="ECO:0000313" key="4">
    <source>
        <dbReference type="EMBL" id="KAG5278928.1"/>
    </source>
</evidence>
<feature type="chain" id="PRO_5043675183" description="Superoxide dismutase copper/zinc binding domain-containing protein" evidence="2">
    <location>
        <begin position="19"/>
        <end position="1000"/>
    </location>
</feature>
<evidence type="ECO:0000259" key="3">
    <source>
        <dbReference type="Pfam" id="PF00080"/>
    </source>
</evidence>
<protein>
    <recommendedName>
        <fullName evidence="3">Superoxide dismutase copper/zinc binding domain-containing protein</fullName>
    </recommendedName>
</protein>
<dbReference type="Gene3D" id="2.60.40.200">
    <property type="entry name" value="Superoxide dismutase, copper/zinc binding domain"/>
    <property type="match status" value="4"/>
</dbReference>